<dbReference type="Gene3D" id="2.40.110.10">
    <property type="entry name" value="Butyryl-CoA Dehydrogenase, subunit A, domain 2"/>
    <property type="match status" value="1"/>
</dbReference>
<sequence>MDFSFNEEQRAWQYKAREFAKSEIRPISIQRDQIEGGFGPWDWEIIEKGSRLGFRTLAVPEEWGGPGTDFVTQTLVMMELAKGDSAICKAFSQNWKWSHLIASACNDDQKDRFLKSFISDDRYLIGRGITEPNAGCDNRLPPKDDPRSGYRLHAERDGDFWVLNGEKCFIANGSVGSLF</sequence>
<evidence type="ECO:0000313" key="2">
    <source>
        <dbReference type="EMBL" id="SVC84895.1"/>
    </source>
</evidence>
<reference evidence="2" key="1">
    <citation type="submission" date="2018-05" db="EMBL/GenBank/DDBJ databases">
        <authorList>
            <person name="Lanie J.A."/>
            <person name="Ng W.-L."/>
            <person name="Kazmierczak K.M."/>
            <person name="Andrzejewski T.M."/>
            <person name="Davidsen T.M."/>
            <person name="Wayne K.J."/>
            <person name="Tettelin H."/>
            <person name="Glass J.I."/>
            <person name="Rusch D."/>
            <person name="Podicherti R."/>
            <person name="Tsui H.-C.T."/>
            <person name="Winkler M.E."/>
        </authorList>
    </citation>
    <scope>NUCLEOTIDE SEQUENCE</scope>
</reference>
<name>A0A382QJ26_9ZZZZ</name>
<dbReference type="GO" id="GO:0003995">
    <property type="term" value="F:acyl-CoA dehydrogenase activity"/>
    <property type="evidence" value="ECO:0007669"/>
    <property type="project" value="TreeGrafter"/>
</dbReference>
<feature type="non-terminal residue" evidence="2">
    <location>
        <position position="179"/>
    </location>
</feature>
<dbReference type="InterPro" id="IPR009100">
    <property type="entry name" value="AcylCoA_DH/oxidase_NM_dom_sf"/>
</dbReference>
<dbReference type="InterPro" id="IPR046373">
    <property type="entry name" value="Acyl-CoA_Oxase/DH_mid-dom_sf"/>
</dbReference>
<proteinExistence type="predicted"/>
<dbReference type="PANTHER" id="PTHR43884:SF12">
    <property type="entry name" value="ISOVALERYL-COA DEHYDROGENASE, MITOCHONDRIAL-RELATED"/>
    <property type="match status" value="1"/>
</dbReference>
<dbReference type="SUPFAM" id="SSF56645">
    <property type="entry name" value="Acyl-CoA dehydrogenase NM domain-like"/>
    <property type="match status" value="1"/>
</dbReference>
<accession>A0A382QJ26</accession>
<feature type="domain" description="Acyl-CoA dehydrogenase/oxidase N-terminal" evidence="1">
    <location>
        <begin position="6"/>
        <end position="119"/>
    </location>
</feature>
<dbReference type="EMBL" id="UINC01114530">
    <property type="protein sequence ID" value="SVC84895.1"/>
    <property type="molecule type" value="Genomic_DNA"/>
</dbReference>
<gene>
    <name evidence="2" type="ORF">METZ01_LOCUS337749</name>
</gene>
<dbReference type="AlphaFoldDB" id="A0A382QJ26"/>
<dbReference type="Pfam" id="PF02771">
    <property type="entry name" value="Acyl-CoA_dh_N"/>
    <property type="match status" value="1"/>
</dbReference>
<evidence type="ECO:0000259" key="1">
    <source>
        <dbReference type="Pfam" id="PF02771"/>
    </source>
</evidence>
<dbReference type="PANTHER" id="PTHR43884">
    <property type="entry name" value="ACYL-COA DEHYDROGENASE"/>
    <property type="match status" value="1"/>
</dbReference>
<organism evidence="2">
    <name type="scientific">marine metagenome</name>
    <dbReference type="NCBI Taxonomy" id="408172"/>
    <lineage>
        <taxon>unclassified sequences</taxon>
        <taxon>metagenomes</taxon>
        <taxon>ecological metagenomes</taxon>
    </lineage>
</organism>
<dbReference type="GO" id="GO:0050660">
    <property type="term" value="F:flavin adenine dinucleotide binding"/>
    <property type="evidence" value="ECO:0007669"/>
    <property type="project" value="InterPro"/>
</dbReference>
<dbReference type="Gene3D" id="1.10.540.10">
    <property type="entry name" value="Acyl-CoA dehydrogenase/oxidase, N-terminal domain"/>
    <property type="match status" value="1"/>
</dbReference>
<dbReference type="InterPro" id="IPR013786">
    <property type="entry name" value="AcylCoA_DH/ox_N"/>
</dbReference>
<dbReference type="InterPro" id="IPR037069">
    <property type="entry name" value="AcylCoA_DH/ox_N_sf"/>
</dbReference>
<protein>
    <recommendedName>
        <fullName evidence="1">Acyl-CoA dehydrogenase/oxidase N-terminal domain-containing protein</fullName>
    </recommendedName>
</protein>